<dbReference type="NCBIfam" id="NF001221">
    <property type="entry name" value="PRK00197.1"/>
    <property type="match status" value="1"/>
</dbReference>
<keyword evidence="7" id="KW-0963">Cytoplasm</keyword>
<evidence type="ECO:0000256" key="7">
    <source>
        <dbReference type="HAMAP-Rule" id="MF_00412"/>
    </source>
</evidence>
<comment type="similarity">
    <text evidence="7">Belongs to the gamma-glutamyl phosphate reductase family.</text>
</comment>
<dbReference type="InterPro" id="IPR016163">
    <property type="entry name" value="Ald_DH_C"/>
</dbReference>
<dbReference type="InterPro" id="IPR016161">
    <property type="entry name" value="Ald_DH/histidinol_DH"/>
</dbReference>
<dbReference type="PANTHER" id="PTHR11063:SF8">
    <property type="entry name" value="DELTA-1-PYRROLINE-5-CARBOXYLATE SYNTHASE"/>
    <property type="match status" value="1"/>
</dbReference>
<dbReference type="Gene3D" id="3.40.605.10">
    <property type="entry name" value="Aldehyde Dehydrogenase, Chain A, domain 1"/>
    <property type="match status" value="1"/>
</dbReference>
<reference evidence="9 10" key="1">
    <citation type="submission" date="2022-07" db="EMBL/GenBank/DDBJ databases">
        <title>Novel species in genus cellulomonas.</title>
        <authorList>
            <person name="Ye L."/>
        </authorList>
    </citation>
    <scope>NUCLEOTIDE SEQUENCE [LARGE SCALE GENOMIC DNA]</scope>
    <source>
        <strain evidence="10">zg-Y338</strain>
    </source>
</reference>
<evidence type="ECO:0000256" key="1">
    <source>
        <dbReference type="ARBA" id="ARBA00004985"/>
    </source>
</evidence>
<keyword evidence="5 7" id="KW-0560">Oxidoreductase</keyword>
<name>A0ABY5L3J2_9CELL</name>
<evidence type="ECO:0000256" key="4">
    <source>
        <dbReference type="ARBA" id="ARBA00022857"/>
    </source>
</evidence>
<dbReference type="EC" id="1.2.1.41" evidence="7"/>
<dbReference type="GO" id="GO:0004350">
    <property type="term" value="F:glutamate-5-semialdehyde dehydrogenase activity"/>
    <property type="evidence" value="ECO:0007669"/>
    <property type="project" value="UniProtKB-EC"/>
</dbReference>
<dbReference type="Proteomes" id="UP001316189">
    <property type="component" value="Chromosome"/>
</dbReference>
<comment type="pathway">
    <text evidence="1 7">Amino-acid biosynthesis; L-proline biosynthesis; L-glutamate 5-semialdehyde from L-glutamate: step 2/2.</text>
</comment>
<keyword evidence="4 7" id="KW-0521">NADP</keyword>
<dbReference type="CDD" id="cd07079">
    <property type="entry name" value="ALDH_F18-19_ProA-GPR"/>
    <property type="match status" value="1"/>
</dbReference>
<evidence type="ECO:0000256" key="5">
    <source>
        <dbReference type="ARBA" id="ARBA00023002"/>
    </source>
</evidence>
<comment type="subcellular location">
    <subcellularLocation>
        <location evidence="7">Cytoplasm</location>
    </subcellularLocation>
</comment>
<dbReference type="PROSITE" id="PS01223">
    <property type="entry name" value="PROA"/>
    <property type="match status" value="1"/>
</dbReference>
<proteinExistence type="inferred from homology"/>
<evidence type="ECO:0000259" key="8">
    <source>
        <dbReference type="Pfam" id="PF00171"/>
    </source>
</evidence>
<evidence type="ECO:0000313" key="10">
    <source>
        <dbReference type="Proteomes" id="UP001316189"/>
    </source>
</evidence>
<accession>A0ABY5L3J2</accession>
<sequence length="441" mass="45407">MTASLENTVATTSSHVSAPGSDVAERVLDAARRAKAAARVLATATRATKDSALEALADALVARTDEILEANAEDLERGRANGTSPGLLDRLALTDARIVAIAEALRELAALPDPVGEVVRGSTLPNGLRLRQVRVPMGVVGMIYEARPNVTVDAAGLALKSGNAVVLRGGSAAARSNEVIVGVLAEALAAQGLPADLVQSIDAYGREGAVALMHARGLVDVLVPRGGADLIQTVVRESTVPVVETGVGNCHVYVDATADPAMALPILLNSKTQRVGVCNAAETLLVHADAAAGFLPAALVALAGEGVVVHGDEATAALAPEGVDVVPATDEDWATEYLSLDLAVRVVDDLDAAIEHIRTWSSGHTEAIVTRDLAASERFVAELDSAAVIVNASTRFTDGGQFGLGAEIGISTQKLHARGPMGLPELTTTKWVVHGDGHVRA</sequence>
<dbReference type="RefSeq" id="WP_227570614.1">
    <property type="nucleotide sequence ID" value="NZ_CP101988.1"/>
</dbReference>
<dbReference type="InterPro" id="IPR000965">
    <property type="entry name" value="GPR_dom"/>
</dbReference>
<keyword evidence="10" id="KW-1185">Reference proteome</keyword>
<evidence type="ECO:0000256" key="2">
    <source>
        <dbReference type="ARBA" id="ARBA00022605"/>
    </source>
</evidence>
<dbReference type="PIRSF" id="PIRSF000151">
    <property type="entry name" value="GPR"/>
    <property type="match status" value="1"/>
</dbReference>
<gene>
    <name evidence="7" type="primary">proA</name>
    <name evidence="9" type="ORF">NP064_05625</name>
</gene>
<dbReference type="Gene3D" id="3.40.309.10">
    <property type="entry name" value="Aldehyde Dehydrogenase, Chain A, domain 2"/>
    <property type="match status" value="1"/>
</dbReference>
<comment type="catalytic activity">
    <reaction evidence="6 7">
        <text>L-glutamate 5-semialdehyde + phosphate + NADP(+) = L-glutamyl 5-phosphate + NADPH + H(+)</text>
        <dbReference type="Rhea" id="RHEA:19541"/>
        <dbReference type="ChEBI" id="CHEBI:15378"/>
        <dbReference type="ChEBI" id="CHEBI:43474"/>
        <dbReference type="ChEBI" id="CHEBI:57783"/>
        <dbReference type="ChEBI" id="CHEBI:58066"/>
        <dbReference type="ChEBI" id="CHEBI:58274"/>
        <dbReference type="ChEBI" id="CHEBI:58349"/>
        <dbReference type="EC" id="1.2.1.41"/>
    </reaction>
</comment>
<dbReference type="NCBIfam" id="TIGR00407">
    <property type="entry name" value="proA"/>
    <property type="match status" value="1"/>
</dbReference>
<evidence type="ECO:0000256" key="6">
    <source>
        <dbReference type="ARBA" id="ARBA00049024"/>
    </source>
</evidence>
<evidence type="ECO:0000313" key="9">
    <source>
        <dbReference type="EMBL" id="UUI76374.1"/>
    </source>
</evidence>
<organism evidence="9 10">
    <name type="scientific">Cellulomonas chengniuliangii</name>
    <dbReference type="NCBI Taxonomy" id="2968084"/>
    <lineage>
        <taxon>Bacteria</taxon>
        <taxon>Bacillati</taxon>
        <taxon>Actinomycetota</taxon>
        <taxon>Actinomycetes</taxon>
        <taxon>Micrococcales</taxon>
        <taxon>Cellulomonadaceae</taxon>
        <taxon>Cellulomonas</taxon>
    </lineage>
</organism>
<dbReference type="SUPFAM" id="SSF53720">
    <property type="entry name" value="ALDH-like"/>
    <property type="match status" value="1"/>
</dbReference>
<dbReference type="InterPro" id="IPR012134">
    <property type="entry name" value="Glu-5-SA_DH"/>
</dbReference>
<comment type="function">
    <text evidence="7">Catalyzes the NADPH-dependent reduction of L-glutamate 5-phosphate into L-glutamate 5-semialdehyde and phosphate. The product spontaneously undergoes cyclization to form 1-pyrroline-5-carboxylate.</text>
</comment>
<protein>
    <recommendedName>
        <fullName evidence="7">Gamma-glutamyl phosphate reductase</fullName>
        <shortName evidence="7">GPR</shortName>
        <ecNumber evidence="7">1.2.1.41</ecNumber>
    </recommendedName>
    <alternativeName>
        <fullName evidence="7">Glutamate-5-semialdehyde dehydrogenase</fullName>
    </alternativeName>
    <alternativeName>
        <fullName evidence="7">Glutamyl-gamma-semialdehyde dehydrogenase</fullName>
        <shortName evidence="7">GSA dehydrogenase</shortName>
    </alternativeName>
</protein>
<feature type="domain" description="Aldehyde dehydrogenase" evidence="8">
    <location>
        <begin position="23"/>
        <end position="299"/>
    </location>
</feature>
<evidence type="ECO:0000256" key="3">
    <source>
        <dbReference type="ARBA" id="ARBA00022650"/>
    </source>
</evidence>
<dbReference type="Pfam" id="PF00171">
    <property type="entry name" value="Aldedh"/>
    <property type="match status" value="1"/>
</dbReference>
<keyword evidence="3 7" id="KW-0641">Proline biosynthesis</keyword>
<keyword evidence="2 7" id="KW-0028">Amino-acid biosynthesis</keyword>
<dbReference type="PANTHER" id="PTHR11063">
    <property type="entry name" value="GLUTAMATE SEMIALDEHYDE DEHYDROGENASE"/>
    <property type="match status" value="1"/>
</dbReference>
<dbReference type="InterPro" id="IPR016162">
    <property type="entry name" value="Ald_DH_N"/>
</dbReference>
<dbReference type="HAMAP" id="MF_00412">
    <property type="entry name" value="ProA"/>
    <property type="match status" value="1"/>
</dbReference>
<dbReference type="InterPro" id="IPR015590">
    <property type="entry name" value="Aldehyde_DH_dom"/>
</dbReference>
<dbReference type="EMBL" id="CP101988">
    <property type="protein sequence ID" value="UUI76374.1"/>
    <property type="molecule type" value="Genomic_DNA"/>
</dbReference>
<dbReference type="InterPro" id="IPR020593">
    <property type="entry name" value="G-glutamylP_reductase_CS"/>
</dbReference>